<dbReference type="InterPro" id="IPR029063">
    <property type="entry name" value="SAM-dependent_MTases_sf"/>
</dbReference>
<dbReference type="CDD" id="cd02440">
    <property type="entry name" value="AdoMet_MTases"/>
    <property type="match status" value="1"/>
</dbReference>
<dbReference type="PANTHER" id="PTHR45277">
    <property type="entry name" value="EXPRESSED PROTEIN"/>
    <property type="match status" value="1"/>
</dbReference>
<keyword evidence="1" id="KW-0472">Membrane</keyword>
<accession>A0A1H9U7T2</accession>
<keyword evidence="3" id="KW-0489">Methyltransferase</keyword>
<name>A0A1H9U7T2_9FIRM</name>
<protein>
    <submittedName>
        <fullName evidence="3">Methyltransferase domain-containing protein</fullName>
    </submittedName>
</protein>
<keyword evidence="1" id="KW-1133">Transmembrane helix</keyword>
<keyword evidence="1" id="KW-0812">Transmembrane</keyword>
<dbReference type="InterPro" id="IPR025714">
    <property type="entry name" value="Methyltranfer_dom"/>
</dbReference>
<evidence type="ECO:0000259" key="2">
    <source>
        <dbReference type="Pfam" id="PF13847"/>
    </source>
</evidence>
<evidence type="ECO:0000256" key="1">
    <source>
        <dbReference type="SAM" id="Phobius"/>
    </source>
</evidence>
<evidence type="ECO:0000313" key="4">
    <source>
        <dbReference type="Proteomes" id="UP000182471"/>
    </source>
</evidence>
<proteinExistence type="predicted"/>
<dbReference type="Pfam" id="PF13847">
    <property type="entry name" value="Methyltransf_31"/>
    <property type="match status" value="1"/>
</dbReference>
<reference evidence="4" key="1">
    <citation type="submission" date="2016-10" db="EMBL/GenBank/DDBJ databases">
        <authorList>
            <person name="Varghese N."/>
            <person name="Submissions S."/>
        </authorList>
    </citation>
    <scope>NUCLEOTIDE SEQUENCE [LARGE SCALE GENOMIC DNA]</scope>
    <source>
        <strain evidence="4">S1b</strain>
    </source>
</reference>
<organism evidence="3 4">
    <name type="scientific">Lachnobacterium bovis</name>
    <dbReference type="NCBI Taxonomy" id="140626"/>
    <lineage>
        <taxon>Bacteria</taxon>
        <taxon>Bacillati</taxon>
        <taxon>Bacillota</taxon>
        <taxon>Clostridia</taxon>
        <taxon>Lachnospirales</taxon>
        <taxon>Lachnospiraceae</taxon>
        <taxon>Lachnobacterium</taxon>
    </lineage>
</organism>
<gene>
    <name evidence="3" type="ORF">SAMN02910429_01965</name>
</gene>
<feature type="transmembrane region" description="Helical" evidence="1">
    <location>
        <begin position="12"/>
        <end position="34"/>
    </location>
</feature>
<sequence length="254" mass="27827">MKADYKNWMPKGMVLGALAIAVVFCIATVVIGIASVVGKVMLVLTILCAIITLWMFLMRRAFSYNGKRQMSKQIIDGVASYVEIPDGGKCLDVGCGSGALSIAVAKKNSNAQVIGIDRWGKEYASFSKNLCESNSAAEGVSNTSFRQGDACKLDFPDETFDAVTSNYVYHNIPSKDRQAILLETLRTLKKGGTFAIHDIMSKAKYGDMESFVNKLKDMGYEEVKLVDTTNGMFMSKWESTWMALTGSAILMGRK</sequence>
<dbReference type="RefSeq" id="WP_074730850.1">
    <property type="nucleotide sequence ID" value="NZ_FOGW01000024.1"/>
</dbReference>
<dbReference type="AlphaFoldDB" id="A0A1H9U7T2"/>
<dbReference type="EMBL" id="FOGW01000024">
    <property type="protein sequence ID" value="SES05207.1"/>
    <property type="molecule type" value="Genomic_DNA"/>
</dbReference>
<keyword evidence="4" id="KW-1185">Reference proteome</keyword>
<keyword evidence="3" id="KW-0808">Transferase</keyword>
<dbReference type="GO" id="GO:0008168">
    <property type="term" value="F:methyltransferase activity"/>
    <property type="evidence" value="ECO:0007669"/>
    <property type="project" value="UniProtKB-KW"/>
</dbReference>
<dbReference type="Gene3D" id="3.40.50.150">
    <property type="entry name" value="Vaccinia Virus protein VP39"/>
    <property type="match status" value="1"/>
</dbReference>
<dbReference type="SUPFAM" id="SSF53335">
    <property type="entry name" value="S-adenosyl-L-methionine-dependent methyltransferases"/>
    <property type="match status" value="1"/>
</dbReference>
<feature type="domain" description="Methyltransferase" evidence="2">
    <location>
        <begin position="86"/>
        <end position="202"/>
    </location>
</feature>
<dbReference type="GO" id="GO:0032259">
    <property type="term" value="P:methylation"/>
    <property type="evidence" value="ECO:0007669"/>
    <property type="project" value="UniProtKB-KW"/>
</dbReference>
<evidence type="ECO:0000313" key="3">
    <source>
        <dbReference type="EMBL" id="SES05207.1"/>
    </source>
</evidence>
<dbReference type="PANTHER" id="PTHR45277:SF1">
    <property type="entry name" value="EXPRESSED PROTEIN"/>
    <property type="match status" value="1"/>
</dbReference>
<dbReference type="Proteomes" id="UP000182471">
    <property type="component" value="Unassembled WGS sequence"/>
</dbReference>
<feature type="transmembrane region" description="Helical" evidence="1">
    <location>
        <begin position="40"/>
        <end position="58"/>
    </location>
</feature>